<keyword evidence="1" id="KW-0614">Plasmid</keyword>
<gene>
    <name evidence="1" type="ORF">NEA10_20755</name>
</gene>
<evidence type="ECO:0000313" key="2">
    <source>
        <dbReference type="Proteomes" id="UP001056708"/>
    </source>
</evidence>
<protein>
    <submittedName>
        <fullName evidence="1">Uncharacterized protein</fullName>
    </submittedName>
</protein>
<sequence length="189" mass="21596">MNINEFKQSVLTKWSQHSTEGLEGGVARRRTPLVYQLVDEICRQVNKDFEQHQSEERRSGLLETFDLWVGWTNLAVEDWTFLHMKVRHEGLAQAVIWMSGQLDEARTHTPITDPALPSESDLEDAYHALDAIAFTGSPKQINWARSIALNGRDALAMLWKQGVDVKLPTQAAWWIENRGNLFVALRDIS</sequence>
<geneLocation type="plasmid" evidence="1 2">
    <name>unnamed</name>
</geneLocation>
<name>A0ABY5AWV3_9CYAN</name>
<dbReference type="RefSeq" id="WP_252665458.1">
    <property type="nucleotide sequence ID" value="NZ_CP098612.1"/>
</dbReference>
<proteinExistence type="predicted"/>
<dbReference type="EMBL" id="CP098612">
    <property type="protein sequence ID" value="USR93277.1"/>
    <property type="molecule type" value="Genomic_DNA"/>
</dbReference>
<reference evidence="1" key="1">
    <citation type="submission" date="2022-06" db="EMBL/GenBank/DDBJ databases">
        <title>Genome sequence of Phormidium yuhuli AB48 isolated from an industrial photobioreactor environment.</title>
        <authorList>
            <person name="Qiu Y."/>
            <person name="Noonan A.J.C."/>
            <person name="Dofher K."/>
            <person name="Koch M."/>
            <person name="Kieft B."/>
            <person name="Lin X."/>
            <person name="Ziels R.M."/>
            <person name="Hallam S.J."/>
        </authorList>
    </citation>
    <scope>NUCLEOTIDE SEQUENCE</scope>
    <source>
        <strain evidence="1">AB48</strain>
        <plasmid evidence="1">unnamed</plasmid>
    </source>
</reference>
<organism evidence="1 2">
    <name type="scientific">Phormidium yuhuli AB48</name>
    <dbReference type="NCBI Taxonomy" id="2940671"/>
    <lineage>
        <taxon>Bacteria</taxon>
        <taxon>Bacillati</taxon>
        <taxon>Cyanobacteriota</taxon>
        <taxon>Cyanophyceae</taxon>
        <taxon>Oscillatoriophycideae</taxon>
        <taxon>Oscillatoriales</taxon>
        <taxon>Oscillatoriaceae</taxon>
        <taxon>Phormidium</taxon>
        <taxon>Phormidium yuhuli</taxon>
    </lineage>
</organism>
<accession>A0ABY5AWV3</accession>
<dbReference type="Proteomes" id="UP001056708">
    <property type="component" value="Plasmid unnamed"/>
</dbReference>
<evidence type="ECO:0000313" key="1">
    <source>
        <dbReference type="EMBL" id="USR93277.1"/>
    </source>
</evidence>
<keyword evidence="2" id="KW-1185">Reference proteome</keyword>